<dbReference type="InterPro" id="IPR050960">
    <property type="entry name" value="AB_hydrolase_4_sf"/>
</dbReference>
<feature type="active site" description="Charge relay system" evidence="2">
    <location>
        <position position="294"/>
    </location>
</feature>
<dbReference type="RefSeq" id="WP_065172409.1">
    <property type="nucleotide sequence ID" value="NZ_JAKEVP010000011.1"/>
</dbReference>
<feature type="active site" description="Charge relay system" evidence="2">
    <location>
        <position position="267"/>
    </location>
</feature>
<evidence type="ECO:0000313" key="4">
    <source>
        <dbReference type="EMBL" id="PSU16526.1"/>
    </source>
</evidence>
<evidence type="ECO:0000256" key="2">
    <source>
        <dbReference type="PIRSR" id="PIRSR005211-1"/>
    </source>
</evidence>
<dbReference type="Gene3D" id="3.40.50.1820">
    <property type="entry name" value="alpha/beta hydrolase"/>
    <property type="match status" value="1"/>
</dbReference>
<dbReference type="NCBIfam" id="NF008218">
    <property type="entry name" value="PRK10985.1"/>
    <property type="match status" value="1"/>
</dbReference>
<protein>
    <submittedName>
        <fullName evidence="4">Hydrolase</fullName>
    </submittedName>
</protein>
<dbReference type="GO" id="GO:0016787">
    <property type="term" value="F:hydrolase activity"/>
    <property type="evidence" value="ECO:0007669"/>
    <property type="project" value="UniProtKB-KW"/>
</dbReference>
<feature type="domain" description="AB hydrolase-1" evidence="3">
    <location>
        <begin position="60"/>
        <end position="300"/>
    </location>
</feature>
<dbReference type="Pfam" id="PF00561">
    <property type="entry name" value="Abhydrolase_1"/>
    <property type="match status" value="1"/>
</dbReference>
<evidence type="ECO:0000256" key="1">
    <source>
        <dbReference type="ARBA" id="ARBA00010884"/>
    </source>
</evidence>
<dbReference type="Proteomes" id="UP000241404">
    <property type="component" value="Unassembled WGS sequence"/>
</dbReference>
<dbReference type="PIRSF" id="PIRSF005211">
    <property type="entry name" value="Ab_hydro_YheT"/>
    <property type="match status" value="1"/>
</dbReference>
<gene>
    <name evidence="4" type="ORF">CTM90_12705</name>
</gene>
<keyword evidence="4" id="KW-0378">Hydrolase</keyword>
<dbReference type="SUPFAM" id="SSF53474">
    <property type="entry name" value="alpha/beta-Hydrolases"/>
    <property type="match status" value="1"/>
</dbReference>
<comment type="caution">
    <text evidence="4">The sequence shown here is derived from an EMBL/GenBank/DDBJ whole genome shotgun (WGS) entry which is preliminary data.</text>
</comment>
<dbReference type="PANTHER" id="PTHR10794">
    <property type="entry name" value="ABHYDROLASE DOMAIN-CONTAINING PROTEIN"/>
    <property type="match status" value="1"/>
</dbReference>
<evidence type="ECO:0000259" key="3">
    <source>
        <dbReference type="Pfam" id="PF00561"/>
    </source>
</evidence>
<dbReference type="EMBL" id="PYMM01000007">
    <property type="protein sequence ID" value="PSU16526.1"/>
    <property type="molecule type" value="Genomic_DNA"/>
</dbReference>
<dbReference type="PANTHER" id="PTHR10794:SF94">
    <property type="entry name" value="ESTERASE YHET-RELATED"/>
    <property type="match status" value="1"/>
</dbReference>
<comment type="similarity">
    <text evidence="1">Belongs to the AB hydrolase superfamily. AB hydrolase 4 family.</text>
</comment>
<dbReference type="InterPro" id="IPR012020">
    <property type="entry name" value="ABHD4"/>
</dbReference>
<sequence length="333" mass="37577">MMTFTPAFGLANPHLQTLLPRFIHRKPQFTPEMERIETPDDDFLDIAWTESPHNIAPEKPILVLFHGLEGSIRSPYAHGLLHAAKRHGWLGVMMHFRGCSHELNRQDRFYHSGETEDAHFFIQHLKRRFPNQPLLAVGISLGGNMLVNYLAQTGENSGITAAQVVSAPLQLQACAGRIEQGFSKVYRSYLLGSLKKRLIGKIERGGNTMPVTKQQAEQITSLRQFDDLVTAPLHGFQNADDYYQQCSGMQYLAQVSTPLRLIHAKDDPFMTDEVIPTMSLPPHIEYTLYQHGGHVGFVTGSLLKPKMWLEKTIPVWFTEQLALNKQSSHGSQV</sequence>
<feature type="active site" description="Charge relay system" evidence="2">
    <location>
        <position position="140"/>
    </location>
</feature>
<accession>A0ABD6X280</accession>
<reference evidence="4 5" key="1">
    <citation type="submission" date="2018-03" db="EMBL/GenBank/DDBJ databases">
        <title>Whole genome sequencing of Histamine producing bacteria.</title>
        <authorList>
            <person name="Butler K."/>
        </authorList>
    </citation>
    <scope>NUCLEOTIDE SEQUENCE [LARGE SCALE GENOMIC DNA]</scope>
    <source>
        <strain evidence="4 5">BT-6</strain>
    </source>
</reference>
<dbReference type="AlphaFoldDB" id="A0ABD6X280"/>
<dbReference type="FunFam" id="3.40.50.1820:FF:000080">
    <property type="entry name" value="Alpha/beta hydrolase"/>
    <property type="match status" value="1"/>
</dbReference>
<proteinExistence type="inferred from homology"/>
<dbReference type="InterPro" id="IPR000073">
    <property type="entry name" value="AB_hydrolase_1"/>
</dbReference>
<dbReference type="InterPro" id="IPR029058">
    <property type="entry name" value="AB_hydrolase_fold"/>
</dbReference>
<organism evidence="4 5">
    <name type="scientific">Photobacterium damselae</name>
    <dbReference type="NCBI Taxonomy" id="38293"/>
    <lineage>
        <taxon>Bacteria</taxon>
        <taxon>Pseudomonadati</taxon>
        <taxon>Pseudomonadota</taxon>
        <taxon>Gammaproteobacteria</taxon>
        <taxon>Vibrionales</taxon>
        <taxon>Vibrionaceae</taxon>
        <taxon>Photobacterium</taxon>
    </lineage>
</organism>
<name>A0ABD6X280_PHODM</name>
<evidence type="ECO:0000313" key="5">
    <source>
        <dbReference type="Proteomes" id="UP000241404"/>
    </source>
</evidence>